<dbReference type="Gene3D" id="3.40.50.150">
    <property type="entry name" value="Vaccinia Virus protein VP39"/>
    <property type="match status" value="1"/>
</dbReference>
<dbReference type="CDD" id="cd04186">
    <property type="entry name" value="GT_2_like_c"/>
    <property type="match status" value="1"/>
</dbReference>
<evidence type="ECO:0000313" key="7">
    <source>
        <dbReference type="EMBL" id="MDP5275506.1"/>
    </source>
</evidence>
<comment type="similarity">
    <text evidence="2">Belongs to the glycosyltransferase 2 family.</text>
</comment>
<dbReference type="SUPFAM" id="SSF53335">
    <property type="entry name" value="S-adenosyl-L-methionine-dependent methyltransferases"/>
    <property type="match status" value="1"/>
</dbReference>
<dbReference type="Proteomes" id="UP001231941">
    <property type="component" value="Unassembled WGS sequence"/>
</dbReference>
<feature type="domain" description="Methyltransferase" evidence="6">
    <location>
        <begin position="262"/>
        <end position="366"/>
    </location>
</feature>
<dbReference type="InterPro" id="IPR001173">
    <property type="entry name" value="Glyco_trans_2-like"/>
</dbReference>
<dbReference type="RefSeq" id="WP_305992815.1">
    <property type="nucleotide sequence ID" value="NZ_JAVAMP010000008.1"/>
</dbReference>
<protein>
    <submittedName>
        <fullName evidence="7">Glycosyltransferase</fullName>
        <ecNumber evidence="7">2.4.-.-</ecNumber>
    </submittedName>
</protein>
<evidence type="ECO:0000256" key="4">
    <source>
        <dbReference type="ARBA" id="ARBA00022679"/>
    </source>
</evidence>
<dbReference type="EC" id="2.4.-.-" evidence="7"/>
<evidence type="ECO:0000313" key="8">
    <source>
        <dbReference type="Proteomes" id="UP001231941"/>
    </source>
</evidence>
<dbReference type="GO" id="GO:0016757">
    <property type="term" value="F:glycosyltransferase activity"/>
    <property type="evidence" value="ECO:0007669"/>
    <property type="project" value="UniProtKB-KW"/>
</dbReference>
<name>A0ABT9J1L0_9BACL</name>
<keyword evidence="3 7" id="KW-0328">Glycosyltransferase</keyword>
<evidence type="ECO:0000259" key="5">
    <source>
        <dbReference type="Pfam" id="PF00535"/>
    </source>
</evidence>
<evidence type="ECO:0000259" key="6">
    <source>
        <dbReference type="Pfam" id="PF13847"/>
    </source>
</evidence>
<dbReference type="InterPro" id="IPR029063">
    <property type="entry name" value="SAM-dependent_MTases_sf"/>
</dbReference>
<dbReference type="InterPro" id="IPR025714">
    <property type="entry name" value="Methyltranfer_dom"/>
</dbReference>
<dbReference type="Pfam" id="PF13847">
    <property type="entry name" value="Methyltransf_31"/>
    <property type="match status" value="1"/>
</dbReference>
<accession>A0ABT9J1L0</accession>
<evidence type="ECO:0000256" key="3">
    <source>
        <dbReference type="ARBA" id="ARBA00022676"/>
    </source>
</evidence>
<keyword evidence="8" id="KW-1185">Reference proteome</keyword>
<dbReference type="EMBL" id="JAVAMP010000008">
    <property type="protein sequence ID" value="MDP5275506.1"/>
    <property type="molecule type" value="Genomic_DNA"/>
</dbReference>
<dbReference type="Pfam" id="PF00535">
    <property type="entry name" value="Glycos_transf_2"/>
    <property type="match status" value="1"/>
</dbReference>
<dbReference type="SUPFAM" id="SSF53448">
    <property type="entry name" value="Nucleotide-diphospho-sugar transferases"/>
    <property type="match status" value="1"/>
</dbReference>
<feature type="domain" description="Glycosyltransferase 2-like" evidence="5">
    <location>
        <begin position="4"/>
        <end position="128"/>
    </location>
</feature>
<proteinExistence type="inferred from homology"/>
<sequence>MKTSIIVLTHNQLAYTKKCIESIRRCTQPEYEIIVVDNASKDDTVDYLKKQSDLRVIYNKENVGFVVGNNQAVNVANGDIIVFLNNDVVVTNGWLEPLIDTLISSDKIAMVGPVTNNDNIDGLQKVQVQYCEETLKGLTEYSKQYCVQHAKESRRVLRLVGFALACKREVLNEIGLFDEAYGMGYFEEYDLCLRALMKGYELRIVQDSFVHHFGNITFGARKREFSKLFVKNKAIFNKKWGQETLYLMYPSLDIVSMIPKTASRILDVGCGMGSLAVEFANQHKCEIVGIEKNSEAFAFAKKHLNQVFHEDIENMKISENKLGRFDCIICDDILGHLRDPWRVVQRLVRLLKVDGYFILSVHNISNLKVLSGLIQGDFSYKTLGILDKKHLRFFTKSTIPTLIPRNMLIENINSISLDATENTKSFINELISLGERYKLKTDELDATTVLYIVKVRKLVEEIL</sequence>
<dbReference type="Gene3D" id="3.90.550.10">
    <property type="entry name" value="Spore Coat Polysaccharide Biosynthesis Protein SpsA, Chain A"/>
    <property type="match status" value="1"/>
</dbReference>
<comment type="pathway">
    <text evidence="1">Cell wall biogenesis; cell wall polysaccharide biosynthesis.</text>
</comment>
<evidence type="ECO:0000256" key="1">
    <source>
        <dbReference type="ARBA" id="ARBA00004776"/>
    </source>
</evidence>
<organism evidence="7 8">
    <name type="scientific">Chengkuizengella axinellae</name>
    <dbReference type="NCBI Taxonomy" id="3064388"/>
    <lineage>
        <taxon>Bacteria</taxon>
        <taxon>Bacillati</taxon>
        <taxon>Bacillota</taxon>
        <taxon>Bacilli</taxon>
        <taxon>Bacillales</taxon>
        <taxon>Paenibacillaceae</taxon>
        <taxon>Chengkuizengella</taxon>
    </lineage>
</organism>
<dbReference type="CDD" id="cd02440">
    <property type="entry name" value="AdoMet_MTases"/>
    <property type="match status" value="1"/>
</dbReference>
<dbReference type="PANTHER" id="PTHR43179">
    <property type="entry name" value="RHAMNOSYLTRANSFERASE WBBL"/>
    <property type="match status" value="1"/>
</dbReference>
<reference evidence="7 8" key="1">
    <citation type="submission" date="2023-08" db="EMBL/GenBank/DDBJ databases">
        <authorList>
            <person name="Park J.-S."/>
        </authorList>
    </citation>
    <scope>NUCLEOTIDE SEQUENCE [LARGE SCALE GENOMIC DNA]</scope>
    <source>
        <strain evidence="7 8">2205SS18-9</strain>
    </source>
</reference>
<gene>
    <name evidence="7" type="ORF">Q5Y73_15460</name>
</gene>
<evidence type="ECO:0000256" key="2">
    <source>
        <dbReference type="ARBA" id="ARBA00006739"/>
    </source>
</evidence>
<keyword evidence="4 7" id="KW-0808">Transferase</keyword>
<comment type="caution">
    <text evidence="7">The sequence shown here is derived from an EMBL/GenBank/DDBJ whole genome shotgun (WGS) entry which is preliminary data.</text>
</comment>
<dbReference type="PANTHER" id="PTHR43179:SF12">
    <property type="entry name" value="GALACTOFURANOSYLTRANSFERASE GLFT2"/>
    <property type="match status" value="1"/>
</dbReference>
<dbReference type="InterPro" id="IPR029044">
    <property type="entry name" value="Nucleotide-diphossugar_trans"/>
</dbReference>